<evidence type="ECO:0000256" key="1">
    <source>
        <dbReference type="ARBA" id="ARBA00022729"/>
    </source>
</evidence>
<evidence type="ECO:0000256" key="2">
    <source>
        <dbReference type="SAM" id="SignalP"/>
    </source>
</evidence>
<name>A0A1Y1XUT8_9FUNG</name>
<dbReference type="STRING" id="1314790.A0A1Y1XUT8"/>
<dbReference type="OrthoDB" id="406505at2759"/>
<dbReference type="Gene3D" id="2.40.40.10">
    <property type="entry name" value="RlpA-like domain"/>
    <property type="match status" value="1"/>
</dbReference>
<dbReference type="InterPro" id="IPR036908">
    <property type="entry name" value="RlpA-like_sf"/>
</dbReference>
<feature type="signal peptide" evidence="2">
    <location>
        <begin position="1"/>
        <end position="21"/>
    </location>
</feature>
<reference evidence="4 5" key="1">
    <citation type="submission" date="2016-07" db="EMBL/GenBank/DDBJ databases">
        <title>Pervasive Adenine N6-methylation of Active Genes in Fungi.</title>
        <authorList>
            <consortium name="DOE Joint Genome Institute"/>
            <person name="Mondo S.J."/>
            <person name="Dannebaum R.O."/>
            <person name="Kuo R.C."/>
            <person name="Labutti K."/>
            <person name="Haridas S."/>
            <person name="Kuo A."/>
            <person name="Salamov A."/>
            <person name="Ahrendt S.R."/>
            <person name="Lipzen A."/>
            <person name="Sullivan W."/>
            <person name="Andreopoulos W.B."/>
            <person name="Clum A."/>
            <person name="Lindquist E."/>
            <person name="Daum C."/>
            <person name="Ramamoorthy G.K."/>
            <person name="Gryganskyi A."/>
            <person name="Culley D."/>
            <person name="Magnuson J.K."/>
            <person name="James T.Y."/>
            <person name="O'Malley M.A."/>
            <person name="Stajich J.E."/>
            <person name="Spatafora J.W."/>
            <person name="Visel A."/>
            <person name="Grigoriev I.V."/>
        </authorList>
    </citation>
    <scope>NUCLEOTIDE SEQUENCE [LARGE SCALE GENOMIC DNA]</scope>
    <source>
        <strain evidence="4 5">CBS 931.73</strain>
    </source>
</reference>
<feature type="chain" id="PRO_5013345013" description="RlpA-like protein double-psi beta-barrel domain-containing protein" evidence="2">
    <location>
        <begin position="22"/>
        <end position="146"/>
    </location>
</feature>
<dbReference type="AlphaFoldDB" id="A0A1Y1XUT8"/>
<feature type="domain" description="RlpA-like protein double-psi beta-barrel" evidence="3">
    <location>
        <begin position="89"/>
        <end position="140"/>
    </location>
</feature>
<accession>A0A1Y1XUT8</accession>
<dbReference type="PANTHER" id="PTHR31836:SF21">
    <property type="entry name" value="EXPANSIN-LIKE PROTEIN 7"/>
    <property type="match status" value="1"/>
</dbReference>
<keyword evidence="1 2" id="KW-0732">Signal</keyword>
<sequence length="146" mass="15663">MMFKSIVALSLCLFSAQAVLGAQFAGYAGVHDKAQVSKRDYRGDGTFFTPDRDACSKQGHTSSKSDMIAALSRFQFGQGSGQDTDQASMCGKCVKVQGPKGSVVVRIRDLCAPCRSGDIDLTPSAFKKIANLNDGRVKVTWKKVSC</sequence>
<dbReference type="PANTHER" id="PTHR31836">
    <property type="match status" value="1"/>
</dbReference>
<dbReference type="Proteomes" id="UP000193498">
    <property type="component" value="Unassembled WGS sequence"/>
</dbReference>
<comment type="caution">
    <text evidence="4">The sequence shown here is derived from an EMBL/GenBank/DDBJ whole genome shotgun (WGS) entry which is preliminary data.</text>
</comment>
<protein>
    <recommendedName>
        <fullName evidence="3">RlpA-like protein double-psi beta-barrel domain-containing protein</fullName>
    </recommendedName>
</protein>
<dbReference type="EMBL" id="MCFE01000439">
    <property type="protein sequence ID" value="ORX89521.1"/>
    <property type="molecule type" value="Genomic_DNA"/>
</dbReference>
<keyword evidence="5" id="KW-1185">Reference proteome</keyword>
<evidence type="ECO:0000259" key="3">
    <source>
        <dbReference type="Pfam" id="PF03330"/>
    </source>
</evidence>
<evidence type="ECO:0000313" key="4">
    <source>
        <dbReference type="EMBL" id="ORX89521.1"/>
    </source>
</evidence>
<dbReference type="InParanoid" id="A0A1Y1XUT8"/>
<gene>
    <name evidence="4" type="ORF">K493DRAFT_318611</name>
</gene>
<feature type="non-terminal residue" evidence="4">
    <location>
        <position position="1"/>
    </location>
</feature>
<dbReference type="InterPro" id="IPR051477">
    <property type="entry name" value="Expansin_CellWall"/>
</dbReference>
<dbReference type="SUPFAM" id="SSF50685">
    <property type="entry name" value="Barwin-like endoglucanases"/>
    <property type="match status" value="1"/>
</dbReference>
<dbReference type="InterPro" id="IPR009009">
    <property type="entry name" value="RlpA-like_DPBB"/>
</dbReference>
<dbReference type="Pfam" id="PF03330">
    <property type="entry name" value="DPBB_1"/>
    <property type="match status" value="1"/>
</dbReference>
<evidence type="ECO:0000313" key="5">
    <source>
        <dbReference type="Proteomes" id="UP000193498"/>
    </source>
</evidence>
<dbReference type="CDD" id="cd22272">
    <property type="entry name" value="DPBB_EXLX1-like"/>
    <property type="match status" value="1"/>
</dbReference>
<organism evidence="4 5">
    <name type="scientific">Basidiobolus meristosporus CBS 931.73</name>
    <dbReference type="NCBI Taxonomy" id="1314790"/>
    <lineage>
        <taxon>Eukaryota</taxon>
        <taxon>Fungi</taxon>
        <taxon>Fungi incertae sedis</taxon>
        <taxon>Zoopagomycota</taxon>
        <taxon>Entomophthoromycotina</taxon>
        <taxon>Basidiobolomycetes</taxon>
        <taxon>Basidiobolales</taxon>
        <taxon>Basidiobolaceae</taxon>
        <taxon>Basidiobolus</taxon>
    </lineage>
</organism>
<proteinExistence type="predicted"/>